<evidence type="ECO:0000256" key="2">
    <source>
        <dbReference type="ARBA" id="ARBA00023136"/>
    </source>
</evidence>
<protein>
    <submittedName>
        <fullName evidence="6">TonB-dependent receptor</fullName>
    </submittedName>
</protein>
<evidence type="ECO:0000256" key="1">
    <source>
        <dbReference type="ARBA" id="ARBA00004442"/>
    </source>
</evidence>
<dbReference type="PANTHER" id="PTHR40980:SF4">
    <property type="entry name" value="TONB-DEPENDENT RECEPTOR-LIKE BETA-BARREL DOMAIN-CONTAINING PROTEIN"/>
    <property type="match status" value="1"/>
</dbReference>
<evidence type="ECO:0000313" key="6">
    <source>
        <dbReference type="EMBL" id="QED38426.1"/>
    </source>
</evidence>
<proteinExistence type="predicted"/>
<dbReference type="SUPFAM" id="SSF49464">
    <property type="entry name" value="Carboxypeptidase regulatory domain-like"/>
    <property type="match status" value="1"/>
</dbReference>
<organism evidence="6 7">
    <name type="scientific">Antarcticibacterium arcticum</name>
    <dbReference type="NCBI Taxonomy" id="2585771"/>
    <lineage>
        <taxon>Bacteria</taxon>
        <taxon>Pseudomonadati</taxon>
        <taxon>Bacteroidota</taxon>
        <taxon>Flavobacteriia</taxon>
        <taxon>Flavobacteriales</taxon>
        <taxon>Flavobacteriaceae</taxon>
        <taxon>Antarcticibacterium</taxon>
    </lineage>
</organism>
<feature type="chain" id="PRO_5022932999" evidence="4">
    <location>
        <begin position="24"/>
        <end position="805"/>
    </location>
</feature>
<dbReference type="KEGG" id="anp:FK178_12190"/>
<evidence type="ECO:0000256" key="3">
    <source>
        <dbReference type="ARBA" id="ARBA00023237"/>
    </source>
</evidence>
<accession>A0A5B8YQ09</accession>
<comment type="subcellular location">
    <subcellularLocation>
        <location evidence="1">Cell outer membrane</location>
    </subcellularLocation>
</comment>
<dbReference type="GO" id="GO:0009279">
    <property type="term" value="C:cell outer membrane"/>
    <property type="evidence" value="ECO:0007669"/>
    <property type="project" value="UniProtKB-SubCell"/>
</dbReference>
<dbReference type="Pfam" id="PF13620">
    <property type="entry name" value="CarboxypepD_reg"/>
    <property type="match status" value="1"/>
</dbReference>
<keyword evidence="6" id="KW-0675">Receptor</keyword>
<dbReference type="InterPro" id="IPR008969">
    <property type="entry name" value="CarboxyPept-like_regulatory"/>
</dbReference>
<dbReference type="EMBL" id="CP042476">
    <property type="protein sequence ID" value="QED38426.1"/>
    <property type="molecule type" value="Genomic_DNA"/>
</dbReference>
<dbReference type="InterPro" id="IPR036942">
    <property type="entry name" value="Beta-barrel_TonB_sf"/>
</dbReference>
<evidence type="ECO:0000259" key="5">
    <source>
        <dbReference type="Pfam" id="PF14905"/>
    </source>
</evidence>
<sequence>MKINYYPLPLFFLVLFSSFQAYSQNSVKGIVQDQDRNPVVFANVVLLNSADSTTVYRGAVSNEAGEYLFKNIAPNEYVLSISFVGYENFLKKVKVNSDEDLGLATLQEDAAGLQEITINAKKPKITRSIDRIIFDVENSTLSNGNSWDILKKTPGVIVSQNQLLVRNNIVAVYINDRKVHLSSSELQTLLESYSASNIKSIEVITNPPARYEAEGGAILNIVTSTNLTPGYKGNINGNYTQAIYPKYQFGTSHYFKSEKLNVFANYSISPLKEFKNDDSHINFMKPNGDILSRWNTDFNRTTTSQAHNANVNLDYTINARNTLSLSANAMVSPNKRFDNTVETHIRNPQFQLDSSFVTRSGLENDEENIALNLKYTHKLKKEGAQISSTVHYTNFGQERVQDVISTYFSPQEEIINRISFMTDAAQNIDIFTAQVDYETPLGSTSFELGAKASMIDSESGIDFFNTANNSREFVNTLSDNFLYDEKIYAGYTSITKEWEKWAIKAGLRGEYTDISGISNSMGEVNNQNYFELFPTAYFQHSISEDHVLTLDYARRIARPKYESLNPFRYFLNENNFNAGNPDLKAAISNNFNLNYSLKGQYFFDFYYQDTGITPSILAFQDNENFNIRTISANLVNSKAYGLDISHSRSITNFWYAQVFTSFFHDENTFLAVESGNWEVTNEVNGIQAYVYNIFTLSRDGTLEGNLFLMHVTDYISGSYQLDPFTTFSIGLRKTLWNNRAELSLNVEDILNTTNTRLTSRYLNQDNSYFAQEETRFVRVGFKYNFGNFRLSDNQRKIEAAERDRI</sequence>
<dbReference type="RefSeq" id="WP_146835528.1">
    <property type="nucleotide sequence ID" value="NZ_CP042476.1"/>
</dbReference>
<dbReference type="Proteomes" id="UP000321954">
    <property type="component" value="Chromosome"/>
</dbReference>
<dbReference type="Pfam" id="PF14905">
    <property type="entry name" value="OMP_b-brl_3"/>
    <property type="match status" value="1"/>
</dbReference>
<gene>
    <name evidence="6" type="ORF">FK178_12190</name>
</gene>
<dbReference type="InterPro" id="IPR041700">
    <property type="entry name" value="OMP_b-brl_3"/>
</dbReference>
<keyword evidence="3" id="KW-0998">Cell outer membrane</keyword>
<dbReference type="Gene3D" id="2.40.170.20">
    <property type="entry name" value="TonB-dependent receptor, beta-barrel domain"/>
    <property type="match status" value="1"/>
</dbReference>
<feature type="domain" description="Outer membrane protein beta-barrel" evidence="5">
    <location>
        <begin position="377"/>
        <end position="783"/>
    </location>
</feature>
<evidence type="ECO:0000256" key="4">
    <source>
        <dbReference type="SAM" id="SignalP"/>
    </source>
</evidence>
<dbReference type="Gene3D" id="2.60.40.1120">
    <property type="entry name" value="Carboxypeptidase-like, regulatory domain"/>
    <property type="match status" value="1"/>
</dbReference>
<dbReference type="AlphaFoldDB" id="A0A5B8YQ09"/>
<dbReference type="SUPFAM" id="SSF56935">
    <property type="entry name" value="Porins"/>
    <property type="match status" value="1"/>
</dbReference>
<keyword evidence="7" id="KW-1185">Reference proteome</keyword>
<feature type="signal peptide" evidence="4">
    <location>
        <begin position="1"/>
        <end position="23"/>
    </location>
</feature>
<dbReference type="PANTHER" id="PTHR40980">
    <property type="entry name" value="PLUG DOMAIN-CONTAINING PROTEIN"/>
    <property type="match status" value="1"/>
</dbReference>
<keyword evidence="4" id="KW-0732">Signal</keyword>
<name>A0A5B8YQ09_9FLAO</name>
<keyword evidence="2" id="KW-0472">Membrane</keyword>
<evidence type="ECO:0000313" key="7">
    <source>
        <dbReference type="Proteomes" id="UP000321954"/>
    </source>
</evidence>
<dbReference type="OrthoDB" id="8764943at2"/>
<reference evidence="6 7" key="1">
    <citation type="submission" date="2019-08" db="EMBL/GenBank/DDBJ databases">
        <title>Antarcticibacterium arcticum sp. nov., a bacterium isolated from marine sediment of the Canadian Beaufort Sea.</title>
        <authorList>
            <person name="Lee Y.M."/>
            <person name="Baek K."/>
            <person name="Lee D.-H."/>
            <person name="Shin S.C."/>
            <person name="Jin Y.K."/>
            <person name="Park Y."/>
        </authorList>
    </citation>
    <scope>NUCLEOTIDE SEQUENCE [LARGE SCALE GENOMIC DNA]</scope>
    <source>
        <strain evidence="6 7">PAMC 28998</strain>
    </source>
</reference>